<organism evidence="2 3">
    <name type="scientific">Microbacterium hydrocarbonoxydans</name>
    <dbReference type="NCBI Taxonomy" id="273678"/>
    <lineage>
        <taxon>Bacteria</taxon>
        <taxon>Bacillati</taxon>
        <taxon>Actinomycetota</taxon>
        <taxon>Actinomycetes</taxon>
        <taxon>Micrococcales</taxon>
        <taxon>Microbacteriaceae</taxon>
        <taxon>Microbacterium</taxon>
    </lineage>
</organism>
<evidence type="ECO:0000256" key="1">
    <source>
        <dbReference type="SAM" id="MobiDB-lite"/>
    </source>
</evidence>
<feature type="region of interest" description="Disordered" evidence="1">
    <location>
        <begin position="257"/>
        <end position="288"/>
    </location>
</feature>
<feature type="compositionally biased region" description="Low complexity" evidence="1">
    <location>
        <begin position="277"/>
        <end position="288"/>
    </location>
</feature>
<name>A0A0M2HJH7_9MICO</name>
<gene>
    <name evidence="2" type="ORF">RS84_03538</name>
</gene>
<accession>A0A0M2HJH7</accession>
<evidence type="ECO:0008006" key="4">
    <source>
        <dbReference type="Google" id="ProtNLM"/>
    </source>
</evidence>
<evidence type="ECO:0000313" key="3">
    <source>
        <dbReference type="Proteomes" id="UP000033900"/>
    </source>
</evidence>
<comment type="caution">
    <text evidence="2">The sequence shown here is derived from an EMBL/GenBank/DDBJ whole genome shotgun (WGS) entry which is preliminary data.</text>
</comment>
<reference evidence="2 3" key="1">
    <citation type="submission" date="2015-02" db="EMBL/GenBank/DDBJ databases">
        <title>Draft genome sequences of ten Microbacterium spp. with emphasis on heavy metal contaminated environments.</title>
        <authorList>
            <person name="Corretto E."/>
        </authorList>
    </citation>
    <scope>NUCLEOTIDE SEQUENCE [LARGE SCALE GENOMIC DNA]</scope>
    <source>
        <strain evidence="2 3">SA35</strain>
    </source>
</reference>
<dbReference type="AlphaFoldDB" id="A0A0M2HJH7"/>
<dbReference type="STRING" id="273678.RS84_03538"/>
<protein>
    <recommendedName>
        <fullName evidence="4">Bacteriocin biosynthesis cyclodehydratase domain-containing protein</fullName>
    </recommendedName>
</protein>
<dbReference type="Gene3D" id="3.40.50.720">
    <property type="entry name" value="NAD(P)-binding Rossmann-like Domain"/>
    <property type="match status" value="1"/>
</dbReference>
<dbReference type="EMBL" id="JYJB01000010">
    <property type="protein sequence ID" value="KJL46895.1"/>
    <property type="molecule type" value="Genomic_DNA"/>
</dbReference>
<dbReference type="Proteomes" id="UP000033900">
    <property type="component" value="Unassembled WGS sequence"/>
</dbReference>
<keyword evidence="3" id="KW-1185">Reference proteome</keyword>
<sequence>MSPLSPKTITRLDPGVPLLWRDSETLQLGVDGDVRLPVDAPWVVPLLTRMAEGFRMNAFDVIAHGAGAPRREAQLLLARLRPLLVDDAPAPRSAWVETIGMTDGRCEYRMREALADEGVEPGDRADSRDCGVILVRGAAAALHLASYLRDDITHLPVALERGRTTVGPLVIPGETPCLSCRDAHERDRDPAWPRMHAQLVGRNPGPIGAAQVAEAATLAARLLAEGASAGSFVEVSESGGRVWRSVRFHEECRCREQPSRSLRESATAPSLPVRPNATTTATGFARRA</sequence>
<proteinExistence type="predicted"/>
<evidence type="ECO:0000313" key="2">
    <source>
        <dbReference type="EMBL" id="KJL46895.1"/>
    </source>
</evidence>